<accession>A0ABY8LA89</accession>
<reference evidence="1 2" key="1">
    <citation type="submission" date="2023-04" db="EMBL/GenBank/DDBJ databases">
        <title>Jannaschia ovalis sp. nov., a marine bacterium isolated from sea tidal flat.</title>
        <authorList>
            <person name="Kwon D.Y."/>
            <person name="Kim J.-J."/>
        </authorList>
    </citation>
    <scope>NUCLEOTIDE SEQUENCE [LARGE SCALE GENOMIC DNA]</scope>
    <source>
        <strain evidence="1 2">GRR-S6-38</strain>
    </source>
</reference>
<dbReference type="InterPro" id="IPR050627">
    <property type="entry name" value="Nitroreductase/BluB"/>
</dbReference>
<evidence type="ECO:0000313" key="2">
    <source>
        <dbReference type="Proteomes" id="UP001243420"/>
    </source>
</evidence>
<dbReference type="InterPro" id="IPR000415">
    <property type="entry name" value="Nitroreductase-like"/>
</dbReference>
<name>A0ABY8LA89_9RHOB</name>
<proteinExistence type="predicted"/>
<evidence type="ECO:0000313" key="1">
    <source>
        <dbReference type="EMBL" id="WGH78216.1"/>
    </source>
</evidence>
<keyword evidence="2" id="KW-1185">Reference proteome</keyword>
<sequence length="315" mass="32587">MPDRAILEELIAQAVLAPSSHNTQPWLFEIAGTELRLRADGDRTLPVNDPEDRELVISCGCALFNLRAAAAAAGLGCQVRAFPDAADPELLAGIGFAGPPDPALAALAPAIAGRRTHRGPFAAGAVAEGDVAALVRAAEAEGARLAIIGDAAQRSSIAELVAEGDAAQWRDPAWRDELARWMHPKREGDGLSLPAPAVPVARAVVRRLDLGGRVGAKDRALALRAPVLAVLGTDADGPADRLAAGQALQRLLLVAAAAGLQASYLNQPVQLPALRPRLAALCGGEGAPQILLRIGRQKAILPPAPRRPLAAVMTG</sequence>
<organism evidence="1 2">
    <name type="scientific">Jannaschia ovalis</name>
    <dbReference type="NCBI Taxonomy" id="3038773"/>
    <lineage>
        <taxon>Bacteria</taxon>
        <taxon>Pseudomonadati</taxon>
        <taxon>Pseudomonadota</taxon>
        <taxon>Alphaproteobacteria</taxon>
        <taxon>Rhodobacterales</taxon>
        <taxon>Roseobacteraceae</taxon>
        <taxon>Jannaschia</taxon>
    </lineage>
</organism>
<protein>
    <submittedName>
        <fullName evidence="1">Nitroreductase family protein</fullName>
    </submittedName>
</protein>
<dbReference type="NCBIfam" id="NF047509">
    <property type="entry name" value="Rv3131_FMN_oxido"/>
    <property type="match status" value="1"/>
</dbReference>
<dbReference type="Proteomes" id="UP001243420">
    <property type="component" value="Chromosome"/>
</dbReference>
<dbReference type="RefSeq" id="WP_279964941.1">
    <property type="nucleotide sequence ID" value="NZ_CP122537.1"/>
</dbReference>
<dbReference type="Gene3D" id="3.40.109.10">
    <property type="entry name" value="NADH Oxidase"/>
    <property type="match status" value="2"/>
</dbReference>
<dbReference type="EMBL" id="CP122537">
    <property type="protein sequence ID" value="WGH78216.1"/>
    <property type="molecule type" value="Genomic_DNA"/>
</dbReference>
<dbReference type="SUPFAM" id="SSF55469">
    <property type="entry name" value="FMN-dependent nitroreductase-like"/>
    <property type="match status" value="2"/>
</dbReference>
<dbReference type="PANTHER" id="PTHR23026:SF123">
    <property type="entry name" value="NAD(P)H NITROREDUCTASE RV3131-RELATED"/>
    <property type="match status" value="1"/>
</dbReference>
<dbReference type="PANTHER" id="PTHR23026">
    <property type="entry name" value="NADPH NITROREDUCTASE"/>
    <property type="match status" value="1"/>
</dbReference>
<gene>
    <name evidence="1" type="ORF">P8627_14450</name>
</gene>